<evidence type="ECO:0000256" key="2">
    <source>
        <dbReference type="SAM" id="Phobius"/>
    </source>
</evidence>
<accession>A0ABM9A0G3</accession>
<feature type="transmembrane region" description="Helical" evidence="2">
    <location>
        <begin position="12"/>
        <end position="33"/>
    </location>
</feature>
<keyword evidence="4" id="KW-1185">Reference proteome</keyword>
<dbReference type="RefSeq" id="WP_237360241.1">
    <property type="nucleotide sequence ID" value="NZ_CAKLDM010000001.1"/>
</dbReference>
<gene>
    <name evidence="3" type="ORF">VMF7928_00864</name>
</gene>
<dbReference type="Proteomes" id="UP000838748">
    <property type="component" value="Unassembled WGS sequence"/>
</dbReference>
<protein>
    <submittedName>
        <fullName evidence="3">Uncharacterized protein</fullName>
    </submittedName>
</protein>
<keyword evidence="2" id="KW-1133">Transmembrane helix</keyword>
<evidence type="ECO:0000256" key="1">
    <source>
        <dbReference type="SAM" id="MobiDB-lite"/>
    </source>
</evidence>
<comment type="caution">
    <text evidence="3">The sequence shown here is derived from an EMBL/GenBank/DDBJ whole genome shotgun (WGS) entry which is preliminary data.</text>
</comment>
<sequence>MLDPEFGLHKQALFWISVLIPVYLFVFTGLCVWRDYYLTFSEQGFAVFLSISKLPLGLLALSLPLGVLVTRIHSTKQTAEQINQAKTNENNRLEEKKKKRRGLL</sequence>
<keyword evidence="2" id="KW-0472">Membrane</keyword>
<reference evidence="3" key="1">
    <citation type="submission" date="2021-11" db="EMBL/GenBank/DDBJ databases">
        <authorList>
            <person name="Rodrigo-Torres L."/>
            <person name="Arahal R. D."/>
            <person name="Lucena T."/>
        </authorList>
    </citation>
    <scope>NUCLEOTIDE SEQUENCE</scope>
    <source>
        <strain evidence="3">CECT 7928</strain>
    </source>
</reference>
<evidence type="ECO:0000313" key="3">
    <source>
        <dbReference type="EMBL" id="CAH0537015.1"/>
    </source>
</evidence>
<proteinExistence type="predicted"/>
<name>A0ABM9A0G3_9VIBR</name>
<evidence type="ECO:0000313" key="4">
    <source>
        <dbReference type="Proteomes" id="UP000838748"/>
    </source>
</evidence>
<keyword evidence="2" id="KW-0812">Transmembrane</keyword>
<feature type="transmembrane region" description="Helical" evidence="2">
    <location>
        <begin position="45"/>
        <end position="69"/>
    </location>
</feature>
<organism evidence="3 4">
    <name type="scientific">Vibrio marisflavi CECT 7928</name>
    <dbReference type="NCBI Taxonomy" id="634439"/>
    <lineage>
        <taxon>Bacteria</taxon>
        <taxon>Pseudomonadati</taxon>
        <taxon>Pseudomonadota</taxon>
        <taxon>Gammaproteobacteria</taxon>
        <taxon>Vibrionales</taxon>
        <taxon>Vibrionaceae</taxon>
        <taxon>Vibrio</taxon>
    </lineage>
</organism>
<dbReference type="EMBL" id="CAKLDM010000001">
    <property type="protein sequence ID" value="CAH0537015.1"/>
    <property type="molecule type" value="Genomic_DNA"/>
</dbReference>
<feature type="region of interest" description="Disordered" evidence="1">
    <location>
        <begin position="80"/>
        <end position="104"/>
    </location>
</feature>